<evidence type="ECO:0000256" key="1">
    <source>
        <dbReference type="SAM" id="MobiDB-lite"/>
    </source>
</evidence>
<dbReference type="AlphaFoldDB" id="A0A7J7ZXG8"/>
<reference evidence="2 3" key="1">
    <citation type="journal article" date="2020" name="Nature">
        <title>Six reference-quality genomes reveal evolution of bat adaptations.</title>
        <authorList>
            <person name="Jebb D."/>
            <person name="Huang Z."/>
            <person name="Pippel M."/>
            <person name="Hughes G.M."/>
            <person name="Lavrichenko K."/>
            <person name="Devanna P."/>
            <person name="Winkler S."/>
            <person name="Jermiin L.S."/>
            <person name="Skirmuntt E.C."/>
            <person name="Katzourakis A."/>
            <person name="Burkitt-Gray L."/>
            <person name="Ray D.A."/>
            <person name="Sullivan K.A.M."/>
            <person name="Roscito J.G."/>
            <person name="Kirilenko B.M."/>
            <person name="Davalos L.M."/>
            <person name="Corthals A.P."/>
            <person name="Power M.L."/>
            <person name="Jones G."/>
            <person name="Ransome R.D."/>
            <person name="Dechmann D.K.N."/>
            <person name="Locatelli A.G."/>
            <person name="Puechmaille S.J."/>
            <person name="Fedrigo O."/>
            <person name="Jarvis E.D."/>
            <person name="Hiller M."/>
            <person name="Vernes S.C."/>
            <person name="Myers E.W."/>
            <person name="Teeling E.C."/>
        </authorList>
    </citation>
    <scope>NUCLEOTIDE SEQUENCE [LARGE SCALE GENOMIC DNA]</scope>
    <source>
        <strain evidence="2">MMyoMyo1</strain>
        <tissue evidence="2">Flight muscle</tissue>
    </source>
</reference>
<protein>
    <submittedName>
        <fullName evidence="2">Uncharacterized protein</fullName>
    </submittedName>
</protein>
<keyword evidence="3" id="KW-1185">Reference proteome</keyword>
<organism evidence="2 3">
    <name type="scientific">Myotis myotis</name>
    <name type="common">Greater mouse-eared bat</name>
    <name type="synonym">Vespertilio myotis</name>
    <dbReference type="NCBI Taxonomy" id="51298"/>
    <lineage>
        <taxon>Eukaryota</taxon>
        <taxon>Metazoa</taxon>
        <taxon>Chordata</taxon>
        <taxon>Craniata</taxon>
        <taxon>Vertebrata</taxon>
        <taxon>Euteleostomi</taxon>
        <taxon>Mammalia</taxon>
        <taxon>Eutheria</taxon>
        <taxon>Laurasiatheria</taxon>
        <taxon>Chiroptera</taxon>
        <taxon>Yangochiroptera</taxon>
        <taxon>Vespertilionidae</taxon>
        <taxon>Myotis</taxon>
    </lineage>
</organism>
<comment type="caution">
    <text evidence="2">The sequence shown here is derived from an EMBL/GenBank/DDBJ whole genome shotgun (WGS) entry which is preliminary data.</text>
</comment>
<name>A0A7J7ZXG8_MYOMY</name>
<feature type="compositionally biased region" description="Polar residues" evidence="1">
    <location>
        <begin position="35"/>
        <end position="48"/>
    </location>
</feature>
<feature type="region of interest" description="Disordered" evidence="1">
    <location>
        <begin position="35"/>
        <end position="57"/>
    </location>
</feature>
<accession>A0A7J7ZXG8</accession>
<dbReference type="PROSITE" id="PS51257">
    <property type="entry name" value="PROKAR_LIPOPROTEIN"/>
    <property type="match status" value="1"/>
</dbReference>
<sequence length="156" mass="17464">MRGVEICSLLGYAVKAPVVPFVPLAQLGQGCKSSRQGLRESSGQSKQQWHLRGSSPLRDAVSRVPECRRAAPRESRSRFPTRCKAIPPLPIGVWDLRILPQTSSLDSRVCNPFRLKKTTHPVTACLARNSVPPYLRSWRLSISYSVSMLFFLSFLL</sequence>
<dbReference type="Proteomes" id="UP000527355">
    <property type="component" value="Unassembled WGS sequence"/>
</dbReference>
<evidence type="ECO:0000313" key="2">
    <source>
        <dbReference type="EMBL" id="KAF6378798.1"/>
    </source>
</evidence>
<proteinExistence type="predicted"/>
<evidence type="ECO:0000313" key="3">
    <source>
        <dbReference type="Proteomes" id="UP000527355"/>
    </source>
</evidence>
<gene>
    <name evidence="2" type="ORF">mMyoMyo1_009701</name>
</gene>
<dbReference type="EMBL" id="JABWUV010000002">
    <property type="protein sequence ID" value="KAF6378798.1"/>
    <property type="molecule type" value="Genomic_DNA"/>
</dbReference>